<dbReference type="Proteomes" id="UP000239736">
    <property type="component" value="Unassembled WGS sequence"/>
</dbReference>
<feature type="transmembrane region" description="Helical" evidence="1">
    <location>
        <begin position="83"/>
        <end position="102"/>
    </location>
</feature>
<gene>
    <name evidence="3" type="ORF">LV82_00305</name>
</gene>
<dbReference type="Gene3D" id="1.10.287.70">
    <property type="match status" value="1"/>
</dbReference>
<feature type="transmembrane region" description="Helical" evidence="1">
    <location>
        <begin position="108"/>
        <end position="129"/>
    </location>
</feature>
<feature type="transmembrane region" description="Helical" evidence="1">
    <location>
        <begin position="5"/>
        <end position="26"/>
    </location>
</feature>
<keyword evidence="1" id="KW-0812">Transmembrane</keyword>
<feature type="transmembrane region" description="Helical" evidence="1">
    <location>
        <begin position="46"/>
        <end position="71"/>
    </location>
</feature>
<name>A0A2S5JMA2_9RHOB</name>
<dbReference type="InterPro" id="IPR013099">
    <property type="entry name" value="K_chnl_dom"/>
</dbReference>
<comment type="caution">
    <text evidence="3">The sequence shown here is derived from an EMBL/GenBank/DDBJ whole genome shotgun (WGS) entry which is preliminary data.</text>
</comment>
<dbReference type="AlphaFoldDB" id="A0A2S5JMA2"/>
<keyword evidence="1" id="KW-1133">Transmembrane helix</keyword>
<evidence type="ECO:0000256" key="1">
    <source>
        <dbReference type="SAM" id="Phobius"/>
    </source>
</evidence>
<reference evidence="3 4" key="1">
    <citation type="submission" date="2018-01" db="EMBL/GenBank/DDBJ databases">
        <title>Genomic Encyclopedia of Archaeal and Bacterial Type Strains, Phase II (KMG-II): from individual species to whole genera.</title>
        <authorList>
            <person name="Goeker M."/>
        </authorList>
    </citation>
    <scope>NUCLEOTIDE SEQUENCE [LARGE SCALE GENOMIC DNA]</scope>
    <source>
        <strain evidence="3 4">DSM 12048</strain>
    </source>
</reference>
<feature type="domain" description="Potassium channel" evidence="2">
    <location>
        <begin position="62"/>
        <end position="133"/>
    </location>
</feature>
<protein>
    <submittedName>
        <fullName evidence="3">Ion channel</fullName>
    </submittedName>
</protein>
<dbReference type="EMBL" id="PRDS01000001">
    <property type="protein sequence ID" value="PPB82375.1"/>
    <property type="molecule type" value="Genomic_DNA"/>
</dbReference>
<accession>A0A2S5JMA2</accession>
<dbReference type="RefSeq" id="WP_104068935.1">
    <property type="nucleotide sequence ID" value="NZ_PRDS01000001.1"/>
</dbReference>
<dbReference type="SUPFAM" id="SSF81324">
    <property type="entry name" value="Voltage-gated potassium channels"/>
    <property type="match status" value="1"/>
</dbReference>
<keyword evidence="1" id="KW-0472">Membrane</keyword>
<dbReference type="OrthoDB" id="2974133at2"/>
<dbReference type="Pfam" id="PF07885">
    <property type="entry name" value="Ion_trans_2"/>
    <property type="match status" value="1"/>
</dbReference>
<keyword evidence="4" id="KW-1185">Reference proteome</keyword>
<organism evidence="3 4">
    <name type="scientific">Albidovulum inexpectatum</name>
    <dbReference type="NCBI Taxonomy" id="196587"/>
    <lineage>
        <taxon>Bacteria</taxon>
        <taxon>Pseudomonadati</taxon>
        <taxon>Pseudomonadota</taxon>
        <taxon>Alphaproteobacteria</taxon>
        <taxon>Rhodobacterales</taxon>
        <taxon>Paracoccaceae</taxon>
        <taxon>Albidovulum</taxon>
    </lineage>
</organism>
<evidence type="ECO:0000313" key="4">
    <source>
        <dbReference type="Proteomes" id="UP000239736"/>
    </source>
</evidence>
<proteinExistence type="predicted"/>
<sequence>MILQLAVGTGLILLTVFVAGLAFWAVETAMLRAQDWFLREPHGLRLSIGLGVAVVWVLGVITASVWIWAIAFRLLGLFATMEGAVYFALVAFTTLGFGDILLPVDWRLLGGLAAANGLLIMGFLTAMLVEIMRNVRVRQLETRRKRG</sequence>
<evidence type="ECO:0000259" key="2">
    <source>
        <dbReference type="Pfam" id="PF07885"/>
    </source>
</evidence>
<evidence type="ECO:0000313" key="3">
    <source>
        <dbReference type="EMBL" id="PPB82375.1"/>
    </source>
</evidence>